<dbReference type="AlphaFoldDB" id="A0A5C5YPV5"/>
<gene>
    <name evidence="1" type="ORF">Pla123a_22410</name>
</gene>
<name>A0A5C5YPV5_9BACT</name>
<proteinExistence type="predicted"/>
<protein>
    <submittedName>
        <fullName evidence="1">Uncharacterized protein</fullName>
    </submittedName>
</protein>
<evidence type="ECO:0000313" key="2">
    <source>
        <dbReference type="Proteomes" id="UP000318478"/>
    </source>
</evidence>
<keyword evidence="2" id="KW-1185">Reference proteome</keyword>
<reference evidence="1 2" key="1">
    <citation type="submission" date="2019-02" db="EMBL/GenBank/DDBJ databases">
        <title>Deep-cultivation of Planctomycetes and their phenomic and genomic characterization uncovers novel biology.</title>
        <authorList>
            <person name="Wiegand S."/>
            <person name="Jogler M."/>
            <person name="Boedeker C."/>
            <person name="Pinto D."/>
            <person name="Vollmers J."/>
            <person name="Rivas-Marin E."/>
            <person name="Kohn T."/>
            <person name="Peeters S.H."/>
            <person name="Heuer A."/>
            <person name="Rast P."/>
            <person name="Oberbeckmann S."/>
            <person name="Bunk B."/>
            <person name="Jeske O."/>
            <person name="Meyerdierks A."/>
            <person name="Storesund J.E."/>
            <person name="Kallscheuer N."/>
            <person name="Luecker S."/>
            <person name="Lage O.M."/>
            <person name="Pohl T."/>
            <person name="Merkel B.J."/>
            <person name="Hornburger P."/>
            <person name="Mueller R.-W."/>
            <person name="Bruemmer F."/>
            <person name="Labrenz M."/>
            <person name="Spormann A.M."/>
            <person name="Op Den Camp H."/>
            <person name="Overmann J."/>
            <person name="Amann R."/>
            <person name="Jetten M.S.M."/>
            <person name="Mascher T."/>
            <person name="Medema M.H."/>
            <person name="Devos D.P."/>
            <person name="Kaster A.-K."/>
            <person name="Ovreas L."/>
            <person name="Rohde M."/>
            <person name="Galperin M.Y."/>
            <person name="Jogler C."/>
        </authorList>
    </citation>
    <scope>NUCLEOTIDE SEQUENCE [LARGE SCALE GENOMIC DNA]</scope>
    <source>
        <strain evidence="1 2">Pla123a</strain>
    </source>
</reference>
<sequence length="124" mass="13955">MLTTKANTPTLAKTLAPEELRVGEYVAVLNEVVEVGSFCWNADPSLLPPDQPVRIVIRSQEPGTPLRVRSICLPFVLVKRPCGQHRTLDVRGCQLVRLDRVYARAARDACRGPKKKGKRRRRRA</sequence>
<dbReference type="EMBL" id="SJPO01000005">
    <property type="protein sequence ID" value="TWT76818.1"/>
    <property type="molecule type" value="Genomic_DNA"/>
</dbReference>
<organism evidence="1 2">
    <name type="scientific">Posidoniimonas polymericola</name>
    <dbReference type="NCBI Taxonomy" id="2528002"/>
    <lineage>
        <taxon>Bacteria</taxon>
        <taxon>Pseudomonadati</taxon>
        <taxon>Planctomycetota</taxon>
        <taxon>Planctomycetia</taxon>
        <taxon>Pirellulales</taxon>
        <taxon>Lacipirellulaceae</taxon>
        <taxon>Posidoniimonas</taxon>
    </lineage>
</organism>
<dbReference type="Proteomes" id="UP000318478">
    <property type="component" value="Unassembled WGS sequence"/>
</dbReference>
<dbReference type="OrthoDB" id="285613at2"/>
<accession>A0A5C5YPV5</accession>
<comment type="caution">
    <text evidence="1">The sequence shown here is derived from an EMBL/GenBank/DDBJ whole genome shotgun (WGS) entry which is preliminary data.</text>
</comment>
<dbReference type="RefSeq" id="WP_146586870.1">
    <property type="nucleotide sequence ID" value="NZ_SJPO01000005.1"/>
</dbReference>
<evidence type="ECO:0000313" key="1">
    <source>
        <dbReference type="EMBL" id="TWT76818.1"/>
    </source>
</evidence>